<reference evidence="1 2" key="1">
    <citation type="journal article" date="2022" name="bioRxiv">
        <title>The genome of the oomycete Peronosclerospora sorghi, a cosmopolitan pathogen of maize and sorghum, is inflated with dispersed pseudogenes.</title>
        <authorList>
            <person name="Fletcher K."/>
            <person name="Martin F."/>
            <person name="Isakeit T."/>
            <person name="Cavanaugh K."/>
            <person name="Magill C."/>
            <person name="Michelmore R."/>
        </authorList>
    </citation>
    <scope>NUCLEOTIDE SEQUENCE [LARGE SCALE GENOMIC DNA]</scope>
    <source>
        <strain evidence="1">P6</strain>
    </source>
</reference>
<protein>
    <submittedName>
        <fullName evidence="1">Uncharacterized protein</fullName>
    </submittedName>
</protein>
<evidence type="ECO:0000313" key="2">
    <source>
        <dbReference type="Proteomes" id="UP001163321"/>
    </source>
</evidence>
<sequence length="225" mass="24902">MSRYSTFYWLKTGRFNIMLRCRALHKVPRLIASKRSAASVSRTKTGGSSNNDSNFSRYAGMAFFSAVDYTYATDPRSAPANPSDSVARVKSGGYIYSLLEREDGTPVIVNRGWLPYKLLEKHMALDNKEDDGMVSLVGVLRHGEVRNSFTPDNNPGNHHFYYLDHEELAATMGVPSGDLPVIVDALASNDESGDATLANPVRKSTASYLSFYMTPEKHAGYAVTW</sequence>
<name>A0ACC0VS93_9STRA</name>
<keyword evidence="2" id="KW-1185">Reference proteome</keyword>
<accession>A0ACC0VS93</accession>
<proteinExistence type="predicted"/>
<comment type="caution">
    <text evidence="1">The sequence shown here is derived from an EMBL/GenBank/DDBJ whole genome shotgun (WGS) entry which is preliminary data.</text>
</comment>
<evidence type="ECO:0000313" key="1">
    <source>
        <dbReference type="EMBL" id="KAI9908598.1"/>
    </source>
</evidence>
<dbReference type="EMBL" id="CM047587">
    <property type="protein sequence ID" value="KAI9908598.1"/>
    <property type="molecule type" value="Genomic_DNA"/>
</dbReference>
<organism evidence="1 2">
    <name type="scientific">Peronosclerospora sorghi</name>
    <dbReference type="NCBI Taxonomy" id="230839"/>
    <lineage>
        <taxon>Eukaryota</taxon>
        <taxon>Sar</taxon>
        <taxon>Stramenopiles</taxon>
        <taxon>Oomycota</taxon>
        <taxon>Peronosporomycetes</taxon>
        <taxon>Peronosporales</taxon>
        <taxon>Peronosporaceae</taxon>
        <taxon>Peronosclerospora</taxon>
    </lineage>
</organism>
<dbReference type="Proteomes" id="UP001163321">
    <property type="component" value="Chromosome 8"/>
</dbReference>
<gene>
    <name evidence="1" type="ORF">PsorP6_004372</name>
</gene>